<reference evidence="1 2" key="1">
    <citation type="journal article" date="2018" name="PLoS Genet.">
        <title>Population sequencing reveals clonal diversity and ancestral inbreeding in the grapevine cultivar Chardonnay.</title>
        <authorList>
            <person name="Roach M.J."/>
            <person name="Johnson D.L."/>
            <person name="Bohlmann J."/>
            <person name="van Vuuren H.J."/>
            <person name="Jones S.J."/>
            <person name="Pretorius I.S."/>
            <person name="Schmidt S.A."/>
            <person name="Borneman A.R."/>
        </authorList>
    </citation>
    <scope>NUCLEOTIDE SEQUENCE [LARGE SCALE GENOMIC DNA]</scope>
    <source>
        <strain evidence="2">cv. Chardonnay</strain>
        <tissue evidence="1">Leaf</tissue>
    </source>
</reference>
<protein>
    <recommendedName>
        <fullName evidence="3">Reverse transcriptase zinc-binding domain-containing protein</fullName>
    </recommendedName>
</protein>
<accession>A0A438F947</accession>
<dbReference type="AlphaFoldDB" id="A0A438F947"/>
<evidence type="ECO:0000313" key="1">
    <source>
        <dbReference type="EMBL" id="RVW56477.1"/>
    </source>
</evidence>
<evidence type="ECO:0008006" key="3">
    <source>
        <dbReference type="Google" id="ProtNLM"/>
    </source>
</evidence>
<organism evidence="1 2">
    <name type="scientific">Vitis vinifera</name>
    <name type="common">Grape</name>
    <dbReference type="NCBI Taxonomy" id="29760"/>
    <lineage>
        <taxon>Eukaryota</taxon>
        <taxon>Viridiplantae</taxon>
        <taxon>Streptophyta</taxon>
        <taxon>Embryophyta</taxon>
        <taxon>Tracheophyta</taxon>
        <taxon>Spermatophyta</taxon>
        <taxon>Magnoliopsida</taxon>
        <taxon>eudicotyledons</taxon>
        <taxon>Gunneridae</taxon>
        <taxon>Pentapetalae</taxon>
        <taxon>rosids</taxon>
        <taxon>Vitales</taxon>
        <taxon>Vitaceae</taxon>
        <taxon>Viteae</taxon>
        <taxon>Vitis</taxon>
    </lineage>
</organism>
<proteinExistence type="predicted"/>
<dbReference type="Proteomes" id="UP000288805">
    <property type="component" value="Unassembled WGS sequence"/>
</dbReference>
<dbReference type="EMBL" id="QGNW01001077">
    <property type="protein sequence ID" value="RVW56477.1"/>
    <property type="molecule type" value="Genomic_DNA"/>
</dbReference>
<name>A0A438F947_VITVI</name>
<gene>
    <name evidence="1" type="ORF">CK203_072483</name>
</gene>
<comment type="caution">
    <text evidence="1">The sequence shown here is derived from an EMBL/GenBank/DDBJ whole genome shotgun (WGS) entry which is preliminary data.</text>
</comment>
<sequence>MGLDPSREREGFKAQVNTIPSCKADLCLKAVKEQGSSSLSPTEGILSGCWNPVGDGDDWTPLFARAFKDWEIDLVERLLQKIHAFRVQREEEDRVIWTASNDGAFSVKSLYSMLEWGGSSMFPSERIWRVRVPPKVAFFAWEASWVKATLLGWNGVFVGKRRKRAWQMAHLCIFWHSLSLVDEALVAEAALFQGMNEGDKRRIIKSMIRSYSADLVCLKETKMQQMNDSLPGEEFGCGEVFGLGGQWRLGVKGYLGSLGQSGFGAY</sequence>
<evidence type="ECO:0000313" key="2">
    <source>
        <dbReference type="Proteomes" id="UP000288805"/>
    </source>
</evidence>